<dbReference type="OrthoDB" id="9988524at2759"/>
<dbReference type="InterPro" id="IPR026893">
    <property type="entry name" value="Tyr/Ser_Pase_IphP-type"/>
</dbReference>
<dbReference type="InterPro" id="IPR016130">
    <property type="entry name" value="Tyr_Pase_AS"/>
</dbReference>
<reference evidence="1 2" key="1">
    <citation type="submission" date="2017-06" db="EMBL/GenBank/DDBJ databases">
        <title>A platform for efficient transgenesis in Macrostomum lignano, a flatworm model organism for stem cell research.</title>
        <authorList>
            <person name="Berezikov E."/>
        </authorList>
    </citation>
    <scope>NUCLEOTIDE SEQUENCE [LARGE SCALE GENOMIC DNA]</scope>
    <source>
        <strain evidence="1">DV1</strain>
        <tissue evidence="1">Whole organism</tissue>
    </source>
</reference>
<evidence type="ECO:0008006" key="3">
    <source>
        <dbReference type="Google" id="ProtNLM"/>
    </source>
</evidence>
<dbReference type="InterPro" id="IPR029021">
    <property type="entry name" value="Prot-tyrosine_phosphatase-like"/>
</dbReference>
<keyword evidence="2" id="KW-1185">Reference proteome</keyword>
<organism evidence="1 2">
    <name type="scientific">Macrostomum lignano</name>
    <dbReference type="NCBI Taxonomy" id="282301"/>
    <lineage>
        <taxon>Eukaryota</taxon>
        <taxon>Metazoa</taxon>
        <taxon>Spiralia</taxon>
        <taxon>Lophotrochozoa</taxon>
        <taxon>Platyhelminthes</taxon>
        <taxon>Rhabditophora</taxon>
        <taxon>Macrostomorpha</taxon>
        <taxon>Macrostomida</taxon>
        <taxon>Macrostomidae</taxon>
        <taxon>Macrostomum</taxon>
    </lineage>
</organism>
<dbReference type="SUPFAM" id="SSF52799">
    <property type="entry name" value="(Phosphotyrosine protein) phosphatases II"/>
    <property type="match status" value="1"/>
</dbReference>
<sequence length="306" mass="34234">MENGQPSDIRLVASNAQNQRLRLYRGLALNKLKPAEVAKVIGDGEQQLRSVLDIRTKEEIGDCIDYPVPEGVSYRILQLDSRSGEFVELRSAKAASESDSAVITFYRVDFYTLTKKLKIFSGLLWNNWRLALSGWTSSERFDTTDGIKMGILKKLANDVAHSKGGAGLYLDWLDPAMDCSGLVALFRLLCNPDIYPAMLHCQYGKDRTGAVCALLQMMDPGMTEDQVVDEYHATEVHIKRLLPEIEAKVKRAGMPVECARCPKELIKEVLDWIKNRYGTVEDYLLQIGLQEAEVAAIKSNLGYVKG</sequence>
<gene>
    <name evidence="1" type="ORF">BOX15_Mlig014819g1</name>
</gene>
<dbReference type="Proteomes" id="UP000215902">
    <property type="component" value="Unassembled WGS sequence"/>
</dbReference>
<dbReference type="EMBL" id="NIVC01000029">
    <property type="protein sequence ID" value="PAA93413.1"/>
    <property type="molecule type" value="Genomic_DNA"/>
</dbReference>
<evidence type="ECO:0000313" key="2">
    <source>
        <dbReference type="Proteomes" id="UP000215902"/>
    </source>
</evidence>
<dbReference type="PROSITE" id="PS00383">
    <property type="entry name" value="TYR_PHOSPHATASE_1"/>
    <property type="match status" value="1"/>
</dbReference>
<dbReference type="Gene3D" id="3.90.190.10">
    <property type="entry name" value="Protein tyrosine phosphatase superfamily"/>
    <property type="match status" value="1"/>
</dbReference>
<proteinExistence type="predicted"/>
<dbReference type="Pfam" id="PF13350">
    <property type="entry name" value="Y_phosphatase3"/>
    <property type="match status" value="1"/>
</dbReference>
<name>A0A267H562_9PLAT</name>
<dbReference type="GO" id="GO:0004721">
    <property type="term" value="F:phosphoprotein phosphatase activity"/>
    <property type="evidence" value="ECO:0007669"/>
    <property type="project" value="InterPro"/>
</dbReference>
<comment type="caution">
    <text evidence="1">The sequence shown here is derived from an EMBL/GenBank/DDBJ whole genome shotgun (WGS) entry which is preliminary data.</text>
</comment>
<protein>
    <recommendedName>
        <fullName evidence="3">Tyrosine specific protein phosphatases domain-containing protein</fullName>
    </recommendedName>
</protein>
<dbReference type="AlphaFoldDB" id="A0A267H562"/>
<evidence type="ECO:0000313" key="1">
    <source>
        <dbReference type="EMBL" id="PAA93413.1"/>
    </source>
</evidence>
<dbReference type="STRING" id="282301.A0A267H562"/>
<accession>A0A267H562</accession>